<dbReference type="InterPro" id="IPR036116">
    <property type="entry name" value="FN3_sf"/>
</dbReference>
<dbReference type="Proteomes" id="UP000749559">
    <property type="component" value="Unassembled WGS sequence"/>
</dbReference>
<organism evidence="4 5">
    <name type="scientific">Owenia fusiformis</name>
    <name type="common">Polychaete worm</name>
    <dbReference type="NCBI Taxonomy" id="6347"/>
    <lineage>
        <taxon>Eukaryota</taxon>
        <taxon>Metazoa</taxon>
        <taxon>Spiralia</taxon>
        <taxon>Lophotrochozoa</taxon>
        <taxon>Annelida</taxon>
        <taxon>Polychaeta</taxon>
        <taxon>Sedentaria</taxon>
        <taxon>Canalipalpata</taxon>
        <taxon>Sabellida</taxon>
        <taxon>Oweniida</taxon>
        <taxon>Oweniidae</taxon>
        <taxon>Owenia</taxon>
    </lineage>
</organism>
<dbReference type="Gene3D" id="2.60.40.10">
    <property type="entry name" value="Immunoglobulins"/>
    <property type="match status" value="2"/>
</dbReference>
<name>A0A8S4N744_OWEFU</name>
<dbReference type="PRINTS" id="PR00014">
    <property type="entry name" value="FNTYPEIII"/>
</dbReference>
<proteinExistence type="predicted"/>
<dbReference type="PANTHER" id="PTHR13817">
    <property type="entry name" value="TITIN"/>
    <property type="match status" value="1"/>
</dbReference>
<evidence type="ECO:0000313" key="4">
    <source>
        <dbReference type="EMBL" id="CAH1776662.1"/>
    </source>
</evidence>
<dbReference type="Pfam" id="PF00041">
    <property type="entry name" value="fn3"/>
    <property type="match status" value="2"/>
</dbReference>
<evidence type="ECO:0000256" key="1">
    <source>
        <dbReference type="ARBA" id="ARBA00022737"/>
    </source>
</evidence>
<feature type="domain" description="Fibronectin type-III" evidence="3">
    <location>
        <begin position="196"/>
        <end position="292"/>
    </location>
</feature>
<dbReference type="PANTHER" id="PTHR13817:SF151">
    <property type="entry name" value="TITIN"/>
    <property type="match status" value="1"/>
</dbReference>
<dbReference type="PROSITE" id="PS50853">
    <property type="entry name" value="FN3"/>
    <property type="match status" value="2"/>
</dbReference>
<dbReference type="InterPro" id="IPR003961">
    <property type="entry name" value="FN3_dom"/>
</dbReference>
<keyword evidence="5" id="KW-1185">Reference proteome</keyword>
<evidence type="ECO:0000256" key="2">
    <source>
        <dbReference type="PROSITE-ProRule" id="PRU00504"/>
    </source>
</evidence>
<dbReference type="GO" id="GO:0031430">
    <property type="term" value="C:M band"/>
    <property type="evidence" value="ECO:0007669"/>
    <property type="project" value="TreeGrafter"/>
</dbReference>
<reference evidence="4" key="1">
    <citation type="submission" date="2022-03" db="EMBL/GenBank/DDBJ databases">
        <authorList>
            <person name="Martin C."/>
        </authorList>
    </citation>
    <scope>NUCLEOTIDE SEQUENCE</scope>
</reference>
<dbReference type="SUPFAM" id="SSF49265">
    <property type="entry name" value="Fibronectin type III"/>
    <property type="match status" value="2"/>
</dbReference>
<dbReference type="GO" id="GO:0045214">
    <property type="term" value="P:sarcomere organization"/>
    <property type="evidence" value="ECO:0007669"/>
    <property type="project" value="TreeGrafter"/>
</dbReference>
<feature type="repeat" description="NHL" evidence="2">
    <location>
        <begin position="457"/>
        <end position="500"/>
    </location>
</feature>
<dbReference type="CDD" id="cd05819">
    <property type="entry name" value="NHL"/>
    <property type="match status" value="1"/>
</dbReference>
<dbReference type="InterPro" id="IPR050964">
    <property type="entry name" value="Striated_Muscle_Regulatory"/>
</dbReference>
<dbReference type="OrthoDB" id="27136at2759"/>
<dbReference type="AlphaFoldDB" id="A0A8S4N744"/>
<dbReference type="InterPro" id="IPR013783">
    <property type="entry name" value="Ig-like_fold"/>
</dbReference>
<feature type="domain" description="Fibronectin type-III" evidence="3">
    <location>
        <begin position="96"/>
        <end position="195"/>
    </location>
</feature>
<dbReference type="Gene3D" id="2.120.10.30">
    <property type="entry name" value="TolB, C-terminal domain"/>
    <property type="match status" value="2"/>
</dbReference>
<dbReference type="PROSITE" id="PS51125">
    <property type="entry name" value="NHL"/>
    <property type="match status" value="1"/>
</dbReference>
<evidence type="ECO:0000259" key="3">
    <source>
        <dbReference type="PROSITE" id="PS50853"/>
    </source>
</evidence>
<dbReference type="InterPro" id="IPR011042">
    <property type="entry name" value="6-blade_b-propeller_TolB-like"/>
</dbReference>
<dbReference type="SUPFAM" id="SSF101898">
    <property type="entry name" value="NHL repeat"/>
    <property type="match status" value="1"/>
</dbReference>
<comment type="caution">
    <text evidence="4">The sequence shown here is derived from an EMBL/GenBank/DDBJ whole genome shotgun (WGS) entry which is preliminary data.</text>
</comment>
<evidence type="ECO:0000313" key="5">
    <source>
        <dbReference type="Proteomes" id="UP000749559"/>
    </source>
</evidence>
<dbReference type="SMART" id="SM00060">
    <property type="entry name" value="FN3"/>
    <property type="match status" value="2"/>
</dbReference>
<accession>A0A8S4N744</accession>
<protein>
    <recommendedName>
        <fullName evidence="3">Fibronectin type-III domain-containing protein</fullName>
    </recommendedName>
</protein>
<keyword evidence="1" id="KW-0677">Repeat</keyword>
<sequence>MEEVRISIKLSNQQPVKITYVKETYKEQLENPLRSLKVMTNSRCAAACTSTKECRSYNFRKIDDDKYNAVCELNGPSTSPPTPTTDEVIYFLKAVKPGPPGTPVVSLQGNTANVTWIPPQDDGGVRITDYKIEMRSSNLYSWIQVNTNEYIPDNGYLIRNLTEGVVYEVRVLAENEIGIGEPSQPSPIFSFSKPGPPGTPVVSLQGKTANVTWTPPQDDGGVKVTNYIIEMRSSILYTWVQLNTNEYIPGNSYLVEDLTKGVDYEVRVLAENWVGIGEPSQPSAILTYVWPIVEKIHLLNSPIYDLTVTRLGHIVATFGGSTVKIFDSAFQQIKDLNVIFNFVTQTSEGELAFTAGGNRIDVYTENGTLLRYITITSPVTSLAGIATLSTGEYVVFDMPTKAVYIVDPSTGNSNAIFQSGMFSDGFNYITVDNNDLIVVSDSPGNFIKVINTGGEEVLSYGEYGQGEGQLFGPSGVSTDSNGFIVVGDYFNNRVQLLTPNATFDSLLLTAADGMNGPNAVYVSQAGQLLVADDMGDLFIVTY</sequence>
<dbReference type="InterPro" id="IPR001258">
    <property type="entry name" value="NHL_repeat"/>
</dbReference>
<gene>
    <name evidence="4" type="ORF">OFUS_LOCUS3818</name>
</gene>
<dbReference type="EMBL" id="CAIIXF020000002">
    <property type="protein sequence ID" value="CAH1776662.1"/>
    <property type="molecule type" value="Genomic_DNA"/>
</dbReference>
<dbReference type="CDD" id="cd00063">
    <property type="entry name" value="FN3"/>
    <property type="match status" value="2"/>
</dbReference>